<comment type="function">
    <text evidence="9">Catalyzes the decarboxylative condensation of pimeloyl-[acyl-carrier protein] and L-alanine to produce 8-amino-7-oxononanoate (AON), [acyl-carrier protein], and carbon dioxide.</text>
</comment>
<dbReference type="InterPro" id="IPR004723">
    <property type="entry name" value="AONS_Archaea/Proteobacteria"/>
</dbReference>
<keyword evidence="12" id="KW-1185">Reference proteome</keyword>
<dbReference type="EC" id="2.3.1.47" evidence="9"/>
<keyword evidence="5 9" id="KW-0808">Transferase</keyword>
<evidence type="ECO:0000259" key="10">
    <source>
        <dbReference type="Pfam" id="PF00155"/>
    </source>
</evidence>
<comment type="pathway">
    <text evidence="2 9">Cofactor biosynthesis; biotin biosynthesis.</text>
</comment>
<dbReference type="EMBL" id="CP104064">
    <property type="protein sequence ID" value="WAH38651.1"/>
    <property type="molecule type" value="Genomic_DNA"/>
</dbReference>
<feature type="domain" description="Aminotransferase class I/classII large" evidence="10">
    <location>
        <begin position="42"/>
        <end position="378"/>
    </location>
</feature>
<dbReference type="CDD" id="cd06454">
    <property type="entry name" value="KBL_like"/>
    <property type="match status" value="1"/>
</dbReference>
<dbReference type="RefSeq" id="WP_268046237.1">
    <property type="nucleotide sequence ID" value="NZ_CP104064.1"/>
</dbReference>
<dbReference type="Gene3D" id="3.40.640.10">
    <property type="entry name" value="Type I PLP-dependent aspartate aminotransferase-like (Major domain)"/>
    <property type="match status" value="1"/>
</dbReference>
<dbReference type="InterPro" id="IPR015424">
    <property type="entry name" value="PyrdxlP-dep_Trfase"/>
</dbReference>
<evidence type="ECO:0000256" key="9">
    <source>
        <dbReference type="RuleBase" id="RU003693"/>
    </source>
</evidence>
<dbReference type="InterPro" id="IPR004839">
    <property type="entry name" value="Aminotransferase_I/II_large"/>
</dbReference>
<sequence length="390" mass="41989">MKRFRDKLSQLKEAGLHRRLRTMSSASAPRVQVDGRWLVMCAANNYLGLVDDERVRAAAVDAIVRYGTGSSGSRLITGTTDLHVRLEAAIAAFKQTEAALVFNNGYMANMAALSSLVGTGDVIFSDELNHASIIDGCRQSKASVVVYRHNDMNDLRRKLEDTPASGQRLIVTDGVFSMDGDLANLPAIVDVADTYEAWVMVDDAHATGVFGQHGGGTADYYGIQAERIAIQVGTLSKAIGSEGGFIAGSRVLIDYLVNCARPFVFSTALSPPVLAAAMRAIEIIQTEGARRDHLHALTKRLRRGLLDAGFEVLPGTAPIIPIILGDPLHTLEFSRRLEENGVFATAIRPPTVPPGTSRIRFTLMATHTDDDIEHIIQACIAAGRGLGVIS</sequence>
<evidence type="ECO:0000256" key="6">
    <source>
        <dbReference type="ARBA" id="ARBA00022756"/>
    </source>
</evidence>
<dbReference type="InterPro" id="IPR015422">
    <property type="entry name" value="PyrdxlP-dep_Trfase_small"/>
</dbReference>
<accession>A0ABY6Z908</accession>
<evidence type="ECO:0000256" key="3">
    <source>
        <dbReference type="ARBA" id="ARBA00010008"/>
    </source>
</evidence>
<evidence type="ECO:0000256" key="8">
    <source>
        <dbReference type="ARBA" id="ARBA00047715"/>
    </source>
</evidence>
<dbReference type="GO" id="GO:0008710">
    <property type="term" value="F:8-amino-7-oxononanoate synthase activity"/>
    <property type="evidence" value="ECO:0007669"/>
    <property type="project" value="UniProtKB-EC"/>
</dbReference>
<dbReference type="InterPro" id="IPR050087">
    <property type="entry name" value="AON_synthase_class-II"/>
</dbReference>
<evidence type="ECO:0000313" key="11">
    <source>
        <dbReference type="EMBL" id="WAH38651.1"/>
    </source>
</evidence>
<organism evidence="11 12">
    <name type="scientific">Alicyclobacillus dauci</name>
    <dbReference type="NCBI Taxonomy" id="1475485"/>
    <lineage>
        <taxon>Bacteria</taxon>
        <taxon>Bacillati</taxon>
        <taxon>Bacillota</taxon>
        <taxon>Bacilli</taxon>
        <taxon>Bacillales</taxon>
        <taxon>Alicyclobacillaceae</taxon>
        <taxon>Alicyclobacillus</taxon>
    </lineage>
</organism>
<evidence type="ECO:0000256" key="2">
    <source>
        <dbReference type="ARBA" id="ARBA00004746"/>
    </source>
</evidence>
<dbReference type="Pfam" id="PF00155">
    <property type="entry name" value="Aminotran_1_2"/>
    <property type="match status" value="1"/>
</dbReference>
<dbReference type="SUPFAM" id="SSF53383">
    <property type="entry name" value="PLP-dependent transferases"/>
    <property type="match status" value="1"/>
</dbReference>
<evidence type="ECO:0000256" key="5">
    <source>
        <dbReference type="ARBA" id="ARBA00022679"/>
    </source>
</evidence>
<dbReference type="Gene3D" id="3.90.1150.10">
    <property type="entry name" value="Aspartate Aminotransferase, domain 1"/>
    <property type="match status" value="1"/>
</dbReference>
<comment type="cofactor">
    <cofactor evidence="1 9">
        <name>pyridoxal 5'-phosphate</name>
        <dbReference type="ChEBI" id="CHEBI:597326"/>
    </cofactor>
</comment>
<dbReference type="InterPro" id="IPR001917">
    <property type="entry name" value="Aminotrans_II_pyridoxalP_BS"/>
</dbReference>
<evidence type="ECO:0000313" key="12">
    <source>
        <dbReference type="Proteomes" id="UP001164803"/>
    </source>
</evidence>
<comment type="similarity">
    <text evidence="3 9">Belongs to the class-II pyridoxal-phosphate-dependent aminotransferase family. BioF subfamily.</text>
</comment>
<reference evidence="11" key="1">
    <citation type="submission" date="2022-08" db="EMBL/GenBank/DDBJ databases">
        <title>Alicyclobacillus dauci DSM2870, complete genome.</title>
        <authorList>
            <person name="Wang Q."/>
            <person name="Cai R."/>
            <person name="Wang Z."/>
        </authorList>
    </citation>
    <scope>NUCLEOTIDE SEQUENCE</scope>
    <source>
        <strain evidence="11">DSM 28700</strain>
    </source>
</reference>
<proteinExistence type="inferred from homology"/>
<gene>
    <name evidence="11" type="primary">bioF</name>
    <name evidence="11" type="ORF">NZD86_09295</name>
</gene>
<dbReference type="PANTHER" id="PTHR13693">
    <property type="entry name" value="CLASS II AMINOTRANSFERASE/8-AMINO-7-OXONONANOATE SYNTHASE"/>
    <property type="match status" value="1"/>
</dbReference>
<dbReference type="NCBIfam" id="TIGR00858">
    <property type="entry name" value="bioF"/>
    <property type="match status" value="1"/>
</dbReference>
<keyword evidence="6" id="KW-0093">Biotin biosynthesis</keyword>
<dbReference type="Proteomes" id="UP001164803">
    <property type="component" value="Chromosome"/>
</dbReference>
<keyword evidence="11" id="KW-0012">Acyltransferase</keyword>
<comment type="catalytic activity">
    <reaction evidence="8 9">
        <text>6-carboxyhexanoyl-[ACP] + L-alanine + H(+) = (8S)-8-amino-7-oxononanoate + holo-[ACP] + CO2</text>
        <dbReference type="Rhea" id="RHEA:42288"/>
        <dbReference type="Rhea" id="RHEA-COMP:9685"/>
        <dbReference type="Rhea" id="RHEA-COMP:9955"/>
        <dbReference type="ChEBI" id="CHEBI:15378"/>
        <dbReference type="ChEBI" id="CHEBI:16526"/>
        <dbReference type="ChEBI" id="CHEBI:57972"/>
        <dbReference type="ChEBI" id="CHEBI:64479"/>
        <dbReference type="ChEBI" id="CHEBI:78846"/>
        <dbReference type="ChEBI" id="CHEBI:149468"/>
        <dbReference type="EC" id="2.3.1.47"/>
    </reaction>
</comment>
<evidence type="ECO:0000256" key="4">
    <source>
        <dbReference type="ARBA" id="ARBA00011738"/>
    </source>
</evidence>
<evidence type="ECO:0000256" key="7">
    <source>
        <dbReference type="ARBA" id="ARBA00022898"/>
    </source>
</evidence>
<dbReference type="PANTHER" id="PTHR13693:SF3">
    <property type="entry name" value="LD36009P"/>
    <property type="match status" value="1"/>
</dbReference>
<dbReference type="PROSITE" id="PS00599">
    <property type="entry name" value="AA_TRANSFER_CLASS_2"/>
    <property type="match status" value="1"/>
</dbReference>
<comment type="subunit">
    <text evidence="4 9">Homodimer.</text>
</comment>
<keyword evidence="7 9" id="KW-0663">Pyridoxal phosphate</keyword>
<protein>
    <recommendedName>
        <fullName evidence="9">8-amino-7-ketopelargonate synthase</fullName>
        <ecNumber evidence="9">2.3.1.47</ecNumber>
    </recommendedName>
</protein>
<name>A0ABY6Z908_9BACL</name>
<dbReference type="InterPro" id="IPR015421">
    <property type="entry name" value="PyrdxlP-dep_Trfase_major"/>
</dbReference>
<evidence type="ECO:0000256" key="1">
    <source>
        <dbReference type="ARBA" id="ARBA00001933"/>
    </source>
</evidence>